<feature type="non-terminal residue" evidence="2">
    <location>
        <position position="1"/>
    </location>
</feature>
<evidence type="ECO:0000313" key="2">
    <source>
        <dbReference type="EMBL" id="GAH61903.1"/>
    </source>
</evidence>
<dbReference type="Pfam" id="PF07796">
    <property type="entry name" value="DUF1638"/>
    <property type="match status" value="1"/>
</dbReference>
<dbReference type="AlphaFoldDB" id="X1IWH9"/>
<organism evidence="2">
    <name type="scientific">marine sediment metagenome</name>
    <dbReference type="NCBI Taxonomy" id="412755"/>
    <lineage>
        <taxon>unclassified sequences</taxon>
        <taxon>metagenomes</taxon>
        <taxon>ecological metagenomes</taxon>
    </lineage>
</organism>
<accession>X1IWH9</accession>
<name>X1IWH9_9ZZZZ</name>
<proteinExistence type="predicted"/>
<evidence type="ECO:0000259" key="1">
    <source>
        <dbReference type="Pfam" id="PF07796"/>
    </source>
</evidence>
<dbReference type="EMBL" id="BARU01034099">
    <property type="protein sequence ID" value="GAH61903.1"/>
    <property type="molecule type" value="Genomic_DNA"/>
</dbReference>
<sequence length="164" mass="19120">VRQLMNAKKYSQKIIVVYGERCYLDPDNPFRDIDQIIRECGAGISRVQTRSCIDMLASAKEREKISGGKKIYWLTPGWLENWKQIFKEWDAAKSNETFPQNDKAVLLDAVGIFDEYSQDSPEKILEFSDWMNLDIEPYKVSLDRFKNLLLECTKKKSKIEKNGN</sequence>
<comment type="caution">
    <text evidence="2">The sequence shown here is derived from an EMBL/GenBank/DDBJ whole genome shotgun (WGS) entry which is preliminary data.</text>
</comment>
<dbReference type="InterPro" id="IPR012437">
    <property type="entry name" value="DUF1638"/>
</dbReference>
<gene>
    <name evidence="2" type="ORF">S03H2_53565</name>
</gene>
<protein>
    <recommendedName>
        <fullName evidence="1">DUF1638 domain-containing protein</fullName>
    </recommendedName>
</protein>
<feature type="domain" description="DUF1638" evidence="1">
    <location>
        <begin position="3"/>
        <end position="149"/>
    </location>
</feature>
<reference evidence="2" key="1">
    <citation type="journal article" date="2014" name="Front. Microbiol.">
        <title>High frequency of phylogenetically diverse reductive dehalogenase-homologous genes in deep subseafloor sedimentary metagenomes.</title>
        <authorList>
            <person name="Kawai M."/>
            <person name="Futagami T."/>
            <person name="Toyoda A."/>
            <person name="Takaki Y."/>
            <person name="Nishi S."/>
            <person name="Hori S."/>
            <person name="Arai W."/>
            <person name="Tsubouchi T."/>
            <person name="Morono Y."/>
            <person name="Uchiyama I."/>
            <person name="Ito T."/>
            <person name="Fujiyama A."/>
            <person name="Inagaki F."/>
            <person name="Takami H."/>
        </authorList>
    </citation>
    <scope>NUCLEOTIDE SEQUENCE</scope>
    <source>
        <strain evidence="2">Expedition CK06-06</strain>
    </source>
</reference>